<organism evidence="5 6">
    <name type="scientific">Candidatus Collierbacteria bacterium GW2011_GWA2_42_17</name>
    <dbReference type="NCBI Taxonomy" id="1618378"/>
    <lineage>
        <taxon>Bacteria</taxon>
        <taxon>Candidatus Collieribacteriota</taxon>
    </lineage>
</organism>
<evidence type="ECO:0000259" key="4">
    <source>
        <dbReference type="Pfam" id="PF26449"/>
    </source>
</evidence>
<keyword evidence="1" id="KW-0812">Transmembrane</keyword>
<dbReference type="EMBL" id="LCDA01000004">
    <property type="protein sequence ID" value="KKS42909.1"/>
    <property type="molecule type" value="Genomic_DNA"/>
</dbReference>
<evidence type="ECO:0000259" key="3">
    <source>
        <dbReference type="Pfam" id="PF12696"/>
    </source>
</evidence>
<reference evidence="5 6" key="1">
    <citation type="journal article" date="2015" name="Nature">
        <title>rRNA introns, odd ribosomes, and small enigmatic genomes across a large radiation of phyla.</title>
        <authorList>
            <person name="Brown C.T."/>
            <person name="Hug L.A."/>
            <person name="Thomas B.C."/>
            <person name="Sharon I."/>
            <person name="Castelle C.J."/>
            <person name="Singh A."/>
            <person name="Wilkins M.J."/>
            <person name="Williams K.H."/>
            <person name="Banfield J.F."/>
        </authorList>
    </citation>
    <scope>NUCLEOTIDE SEQUENCE [LARGE SCALE GENOMIC DNA]</scope>
</reference>
<feature type="domain" description="DUF8128" evidence="4">
    <location>
        <begin position="57"/>
        <end position="331"/>
    </location>
</feature>
<dbReference type="AlphaFoldDB" id="A0A0G0Z2A9"/>
<dbReference type="Pfam" id="PF26449">
    <property type="entry name" value="DUF8128"/>
    <property type="match status" value="1"/>
</dbReference>
<keyword evidence="1" id="KW-0472">Membrane</keyword>
<dbReference type="Pfam" id="PF12696">
    <property type="entry name" value="TraG-D_C"/>
    <property type="match status" value="1"/>
</dbReference>
<dbReference type="InterPro" id="IPR019476">
    <property type="entry name" value="T4SS_TraD_DNA-bd"/>
</dbReference>
<dbReference type="PANTHER" id="PTHR30121">
    <property type="entry name" value="UNCHARACTERIZED PROTEIN YJGR-RELATED"/>
    <property type="match status" value="1"/>
</dbReference>
<feature type="domain" description="Type IV secretion system coupling protein TraD DNA-binding" evidence="2">
    <location>
        <begin position="369"/>
        <end position="461"/>
    </location>
</feature>
<dbReference type="InterPro" id="IPR051162">
    <property type="entry name" value="T4SS_component"/>
</dbReference>
<feature type="transmembrane region" description="Helical" evidence="1">
    <location>
        <begin position="12"/>
        <end position="37"/>
    </location>
</feature>
<evidence type="ECO:0008006" key="7">
    <source>
        <dbReference type="Google" id="ProtNLM"/>
    </source>
</evidence>
<accession>A0A0G0Z2A9</accession>
<feature type="domain" description="TraD/TraG TraM recognition site" evidence="3">
    <location>
        <begin position="623"/>
        <end position="684"/>
    </location>
</feature>
<dbReference type="CDD" id="cd01127">
    <property type="entry name" value="TrwB_TraG_TraD_VirD4"/>
    <property type="match status" value="1"/>
</dbReference>
<dbReference type="Pfam" id="PF10412">
    <property type="entry name" value="TrwB_AAD_bind"/>
    <property type="match status" value="1"/>
</dbReference>
<dbReference type="InterPro" id="IPR058441">
    <property type="entry name" value="DUF8128"/>
</dbReference>
<comment type="caution">
    <text evidence="5">The sequence shown here is derived from an EMBL/GenBank/DDBJ whole genome shotgun (WGS) entry which is preliminary data.</text>
</comment>
<protein>
    <recommendedName>
        <fullName evidence="7">Type IV secretion system coupling protein TraD DNA-binding domain-containing protein</fullName>
    </recommendedName>
</protein>
<dbReference type="Proteomes" id="UP000033854">
    <property type="component" value="Unassembled WGS sequence"/>
</dbReference>
<name>A0A0G0Z2A9_9BACT</name>
<dbReference type="SUPFAM" id="SSF52540">
    <property type="entry name" value="P-loop containing nucleoside triphosphate hydrolases"/>
    <property type="match status" value="1"/>
</dbReference>
<evidence type="ECO:0000313" key="6">
    <source>
        <dbReference type="Proteomes" id="UP000033854"/>
    </source>
</evidence>
<evidence type="ECO:0000259" key="2">
    <source>
        <dbReference type="Pfam" id="PF10412"/>
    </source>
</evidence>
<dbReference type="Gene3D" id="3.40.50.300">
    <property type="entry name" value="P-loop containing nucleotide triphosphate hydrolases"/>
    <property type="match status" value="2"/>
</dbReference>
<dbReference type="InterPro" id="IPR027417">
    <property type="entry name" value="P-loop_NTPase"/>
</dbReference>
<keyword evidence="1" id="KW-1133">Transmembrane helix</keyword>
<sequence length="774" mass="87855">MINNYGNLIQYGVVVLLGLILVIGALIISWMFFVVWLRNKNREEVSLNFVLMEIAVPKDNEVKVDAVEQMFSSLFSLKRGGFWQKYKPQQHLSLEIVGKKEDIRFYVSCHRDNVELVEKTIAGTYSGVQVKQVDEYNIFYKDAAVAFTELALKNPSFKPIKSYKELPVDSLAAITASMAKFSDNEAVAIQIIVSPAESSWSKFGESYVAKLKKDEANPEKAKFKMNPQEMEAITNKCSKVGFLTSVRMISVAPNEGVAKANLSNLKSTFSQFSGSQNGFSSRKIRLKQMFMMDFLYRYQNMWGNNSVLSSEEVASIWHLPNKTIDTPHIFWLTAKASPATGGFPDSGLWLGRSIYRGQERNIYMGEKDRMRHMYIIGRTGTGKTELLKSMIIQDMRAGKGLCFLEPHGEGIEELMELVPPERAEDVIFFDPSDKDRPLGFNLLEVKNYDEMYQVASSIINLMYKLYDPHRTGMVGARFEHAVRNAMLTVAVVPGATFIEVNRVLTDSKYVQEILPLVKDPIVRRYWTDQIAQTSDFHKSETLDYISSKFGRFVTNKMIRNIIGQSKSTLNFREAMDTGKIVFLKLAKGLLGEEDSNFLGLVLIPKILAAALSRQDMPKEQRRPFNLYVDEFQNFATPDFAQMLSEVRKYGVSLTLANQFVSQLDEQVRDAIFGNVGTLMSYRVGMQDAAILAKEFEPTFNETDLTNVPARVIYTKTIVNETPVPSFSMNVERDIKAEKAQGSPEVSRMIKELSRLKYGRDVNEVDEEIENRSKL</sequence>
<gene>
    <name evidence="5" type="ORF">UV06_C0004G0044</name>
</gene>
<evidence type="ECO:0000313" key="5">
    <source>
        <dbReference type="EMBL" id="KKS42909.1"/>
    </source>
</evidence>
<proteinExistence type="predicted"/>
<evidence type="ECO:0000256" key="1">
    <source>
        <dbReference type="SAM" id="Phobius"/>
    </source>
</evidence>
<dbReference type="InterPro" id="IPR032689">
    <property type="entry name" value="TraG-D_C"/>
</dbReference>
<dbReference type="PANTHER" id="PTHR30121:SF11">
    <property type="entry name" value="AAA+ ATPASE DOMAIN-CONTAINING PROTEIN"/>
    <property type="match status" value="1"/>
</dbReference>
<dbReference type="PATRIC" id="fig|1618378.3.peg.519"/>